<accession>E3MIA5</accession>
<dbReference type="HOGENOM" id="CLU_022453_5_0_1"/>
<keyword evidence="9" id="KW-1185">Reference proteome</keyword>
<dbReference type="InParanoid" id="E3MIA5"/>
<dbReference type="InterPro" id="IPR012337">
    <property type="entry name" value="RNaseH-like_sf"/>
</dbReference>
<protein>
    <recommendedName>
        <fullName evidence="7">Exonuclease domain-containing protein</fullName>
    </recommendedName>
</protein>
<evidence type="ECO:0000313" key="9">
    <source>
        <dbReference type="Proteomes" id="UP000008281"/>
    </source>
</evidence>
<dbReference type="KEGG" id="crq:GCK72_010182"/>
<dbReference type="CDD" id="cd06145">
    <property type="entry name" value="REX1_like"/>
    <property type="match status" value="1"/>
</dbReference>
<dbReference type="EMBL" id="DS268447">
    <property type="protein sequence ID" value="EFP02423.1"/>
    <property type="molecule type" value="Genomic_DNA"/>
</dbReference>
<evidence type="ECO:0000256" key="1">
    <source>
        <dbReference type="ARBA" id="ARBA00004123"/>
    </source>
</evidence>
<dbReference type="FunCoup" id="E3MIA5">
    <property type="interactions" value="406"/>
</dbReference>
<evidence type="ECO:0000256" key="5">
    <source>
        <dbReference type="ARBA" id="ARBA00022839"/>
    </source>
</evidence>
<dbReference type="Gene3D" id="3.30.420.10">
    <property type="entry name" value="Ribonuclease H-like superfamily/Ribonuclease H"/>
    <property type="match status" value="1"/>
</dbReference>
<dbReference type="PANTHER" id="PTHR12801:SF153">
    <property type="entry name" value="EXONUCLEASE DOMAIN-CONTAINING PROTEIN"/>
    <property type="match status" value="1"/>
</dbReference>
<keyword evidence="3" id="KW-0540">Nuclease</keyword>
<dbReference type="GO" id="GO:0003676">
    <property type="term" value="F:nucleic acid binding"/>
    <property type="evidence" value="ECO:0007669"/>
    <property type="project" value="InterPro"/>
</dbReference>
<evidence type="ECO:0000256" key="4">
    <source>
        <dbReference type="ARBA" id="ARBA00022801"/>
    </source>
</evidence>
<dbReference type="GeneID" id="9802596"/>
<dbReference type="InterPro" id="IPR036397">
    <property type="entry name" value="RNaseH_sf"/>
</dbReference>
<name>E3MIA5_CAERE</name>
<dbReference type="AlphaFoldDB" id="E3MIA5"/>
<reference evidence="8" key="1">
    <citation type="submission" date="2007-07" db="EMBL/GenBank/DDBJ databases">
        <title>PCAP assembly of the Caenorhabditis remanei genome.</title>
        <authorList>
            <consortium name="The Caenorhabditis remanei Sequencing Consortium"/>
            <person name="Wilson R.K."/>
        </authorList>
    </citation>
    <scope>NUCLEOTIDE SEQUENCE [LARGE SCALE GENOMIC DNA]</scope>
    <source>
        <strain evidence="8">PB4641</strain>
    </source>
</reference>
<evidence type="ECO:0000256" key="3">
    <source>
        <dbReference type="ARBA" id="ARBA00022722"/>
    </source>
</evidence>
<evidence type="ECO:0000313" key="8">
    <source>
        <dbReference type="EMBL" id="EFP02423.1"/>
    </source>
</evidence>
<dbReference type="GO" id="GO:0004527">
    <property type="term" value="F:exonuclease activity"/>
    <property type="evidence" value="ECO:0007669"/>
    <property type="project" value="UniProtKB-KW"/>
</dbReference>
<keyword evidence="4" id="KW-0378">Hydrolase</keyword>
<dbReference type="InterPro" id="IPR047021">
    <property type="entry name" value="REXO1/3/4-like"/>
</dbReference>
<dbReference type="InterPro" id="IPR034922">
    <property type="entry name" value="REX1-like_exo"/>
</dbReference>
<dbReference type="SUPFAM" id="SSF53098">
    <property type="entry name" value="Ribonuclease H-like"/>
    <property type="match status" value="1"/>
</dbReference>
<dbReference type="PANTHER" id="PTHR12801">
    <property type="entry name" value="RNA EXONUCLEASE REXO1 / RECO3 FAMILY MEMBER-RELATED"/>
    <property type="match status" value="1"/>
</dbReference>
<comment type="similarity">
    <text evidence="2">Belongs to the REXO1/REXO3 family.</text>
</comment>
<evidence type="ECO:0000256" key="2">
    <source>
        <dbReference type="ARBA" id="ARBA00006357"/>
    </source>
</evidence>
<dbReference type="Proteomes" id="UP000008281">
    <property type="component" value="Unassembled WGS sequence"/>
</dbReference>
<dbReference type="OMA" id="FKITHEP"/>
<keyword evidence="5" id="KW-0269">Exonuclease</keyword>
<organism evidence="9">
    <name type="scientific">Caenorhabditis remanei</name>
    <name type="common">Caenorhabditis vulgaris</name>
    <dbReference type="NCBI Taxonomy" id="31234"/>
    <lineage>
        <taxon>Eukaryota</taxon>
        <taxon>Metazoa</taxon>
        <taxon>Ecdysozoa</taxon>
        <taxon>Nematoda</taxon>
        <taxon>Chromadorea</taxon>
        <taxon>Rhabditida</taxon>
        <taxon>Rhabditina</taxon>
        <taxon>Rhabditomorpha</taxon>
        <taxon>Rhabditoidea</taxon>
        <taxon>Rhabditidae</taxon>
        <taxon>Peloderinae</taxon>
        <taxon>Caenorhabditis</taxon>
    </lineage>
</organism>
<keyword evidence="6" id="KW-0539">Nucleus</keyword>
<proteinExistence type="inferred from homology"/>
<dbReference type="GO" id="GO:0010629">
    <property type="term" value="P:negative regulation of gene expression"/>
    <property type="evidence" value="ECO:0007669"/>
    <property type="project" value="UniProtKB-ARBA"/>
</dbReference>
<sequence>MGIEYLQLKKKRTGTSISSSSSDEDVSVTAEPLHKMAPAKLYNELLPLKLSLEQLTANGYPFWDQTLNQAVFAPTLTNQRDWVVANDFFRKCSRCSKDFTLNPDGTMSPQKCSYHHRPKFDASIGQMKRTCCSAKPGPSSNGCMTEDNHVFQSAWEDTLWDFVVTPQSKGKSDYRSNKVYGLDCELIHTLNGLEVARVSLVDMKGRVLLDTFVLPQYEIVSYNSFFSGVTEKDMESAISLDTCRLQLFQYINSETLLVGHSLESDLKALRIVHYNVIDTSVLFQSPNPHKGYRKKVSLQNLATMMLGKVIQSEKTGHSSVEDSLTCLELLAMRHATFVK</sequence>
<gene>
    <name evidence="8" type="ORF">CRE_00977</name>
</gene>
<dbReference type="InterPro" id="IPR013520">
    <property type="entry name" value="Ribonucl_H"/>
</dbReference>
<dbReference type="CTD" id="9802596"/>
<evidence type="ECO:0000256" key="6">
    <source>
        <dbReference type="ARBA" id="ARBA00023242"/>
    </source>
</evidence>
<dbReference type="FunFam" id="3.30.420.10:FF:000031">
    <property type="entry name" value="RNA exonuclease 1"/>
    <property type="match status" value="1"/>
</dbReference>
<feature type="domain" description="Exonuclease" evidence="7">
    <location>
        <begin position="178"/>
        <end position="339"/>
    </location>
</feature>
<dbReference type="OrthoDB" id="206335at2759"/>
<evidence type="ECO:0000259" key="7">
    <source>
        <dbReference type="SMART" id="SM00479"/>
    </source>
</evidence>
<dbReference type="eggNOG" id="KOG2248">
    <property type="taxonomic scope" value="Eukaryota"/>
</dbReference>
<dbReference type="GO" id="GO:0005634">
    <property type="term" value="C:nucleus"/>
    <property type="evidence" value="ECO:0007669"/>
    <property type="project" value="UniProtKB-SubCell"/>
</dbReference>
<dbReference type="RefSeq" id="XP_003104162.2">
    <property type="nucleotide sequence ID" value="XM_003104114.2"/>
</dbReference>
<dbReference type="SMART" id="SM00479">
    <property type="entry name" value="EXOIII"/>
    <property type="match status" value="1"/>
</dbReference>
<comment type="subcellular location">
    <subcellularLocation>
        <location evidence="1">Nucleus</location>
    </subcellularLocation>
</comment>
<dbReference type="STRING" id="31234.E3MIA5"/>